<dbReference type="EMBL" id="JBHUJC010000012">
    <property type="protein sequence ID" value="MFD2275741.1"/>
    <property type="molecule type" value="Genomic_DNA"/>
</dbReference>
<reference evidence="2" key="1">
    <citation type="journal article" date="2019" name="Int. J. Syst. Evol. Microbiol.">
        <title>The Global Catalogue of Microorganisms (GCM) 10K type strain sequencing project: providing services to taxonomists for standard genome sequencing and annotation.</title>
        <authorList>
            <consortium name="The Broad Institute Genomics Platform"/>
            <consortium name="The Broad Institute Genome Sequencing Center for Infectious Disease"/>
            <person name="Wu L."/>
            <person name="Ma J."/>
        </authorList>
    </citation>
    <scope>NUCLEOTIDE SEQUENCE [LARGE SCALE GENOMIC DNA]</scope>
    <source>
        <strain evidence="2">JCM 16545</strain>
    </source>
</reference>
<name>A0ABW5E080_9BACT</name>
<dbReference type="RefSeq" id="WP_377094271.1">
    <property type="nucleotide sequence ID" value="NZ_JBHSJM010000001.1"/>
</dbReference>
<accession>A0ABW5E080</accession>
<protein>
    <submittedName>
        <fullName evidence="1">DUF4437 domain-containing protein</fullName>
    </submittedName>
</protein>
<dbReference type="Proteomes" id="UP001597297">
    <property type="component" value="Unassembled WGS sequence"/>
</dbReference>
<proteinExistence type="predicted"/>
<organism evidence="1 2">
    <name type="scientific">Rubritalea spongiae</name>
    <dbReference type="NCBI Taxonomy" id="430797"/>
    <lineage>
        <taxon>Bacteria</taxon>
        <taxon>Pseudomonadati</taxon>
        <taxon>Verrucomicrobiota</taxon>
        <taxon>Verrucomicrobiia</taxon>
        <taxon>Verrucomicrobiales</taxon>
        <taxon>Rubritaleaceae</taxon>
        <taxon>Rubritalea</taxon>
    </lineage>
</organism>
<dbReference type="Pfam" id="PF14499">
    <property type="entry name" value="DUF4437"/>
    <property type="match status" value="1"/>
</dbReference>
<comment type="caution">
    <text evidence="1">The sequence shown here is derived from an EMBL/GenBank/DDBJ whole genome shotgun (WGS) entry which is preliminary data.</text>
</comment>
<gene>
    <name evidence="1" type="ORF">ACFSQZ_04600</name>
</gene>
<dbReference type="CDD" id="cd06989">
    <property type="entry name" value="cupin_DRT102"/>
    <property type="match status" value="1"/>
</dbReference>
<dbReference type="InterPro" id="IPR028013">
    <property type="entry name" value="DUF4437"/>
</dbReference>
<dbReference type="SUPFAM" id="SSF51182">
    <property type="entry name" value="RmlC-like cupins"/>
    <property type="match status" value="1"/>
</dbReference>
<evidence type="ECO:0000313" key="1">
    <source>
        <dbReference type="EMBL" id="MFD2275741.1"/>
    </source>
</evidence>
<dbReference type="Gene3D" id="2.60.120.10">
    <property type="entry name" value="Jelly Rolls"/>
    <property type="match status" value="1"/>
</dbReference>
<dbReference type="InterPro" id="IPR014710">
    <property type="entry name" value="RmlC-like_jellyroll"/>
</dbReference>
<keyword evidence="2" id="KW-1185">Reference proteome</keyword>
<sequence>MKAQMKKVVPIGFPIIALVIAGGVHLNAVAGDKIEKDEKDVVESSDVLWTPLNPARGAASPQAATLWGDRAGDEATGFLVKFKDGFSSPPHIHNVTYRGVVISGMIHNDDPAAAKMWMPSGSYWTQPAGEVHITAAKGEHNVALIEIDSGPYLVLPSEQATDNGERPVNAHASNIVWQDATETTRIVASELTGKASPQVALLWMKADEAKTNGSLLKLPAGFEGELRVGDGRLRAVVVDGQVDLLDGEESSELVAGGYFTNVGKKVYQVKASEEAVLYIRHAGRYELQAH</sequence>
<evidence type="ECO:0000313" key="2">
    <source>
        <dbReference type="Proteomes" id="UP001597297"/>
    </source>
</evidence>
<dbReference type="InterPro" id="IPR011051">
    <property type="entry name" value="RmlC_Cupin_sf"/>
</dbReference>